<keyword evidence="8 20" id="KW-0812">Transmembrane</keyword>
<dbReference type="InterPro" id="IPR036097">
    <property type="entry name" value="HisK_dim/P_sf"/>
</dbReference>
<feature type="domain" description="Histidine kinase" evidence="21">
    <location>
        <begin position="505"/>
        <end position="725"/>
    </location>
</feature>
<evidence type="ECO:0000256" key="11">
    <source>
        <dbReference type="ARBA" id="ARBA00022777"/>
    </source>
</evidence>
<dbReference type="Pfam" id="PF00072">
    <property type="entry name" value="Response_reg"/>
    <property type="match status" value="1"/>
</dbReference>
<dbReference type="PROSITE" id="PS50109">
    <property type="entry name" value="HIS_KIN"/>
    <property type="match status" value="1"/>
</dbReference>
<name>A0AAW4TLI2_9BURK</name>
<protein>
    <recommendedName>
        <fullName evidence="18">Virulence sensor protein BvgS</fullName>
        <ecNumber evidence="3">2.7.13.3</ecNumber>
    </recommendedName>
</protein>
<dbReference type="InterPro" id="IPR003661">
    <property type="entry name" value="HisK_dim/P_dom"/>
</dbReference>
<dbReference type="Gene3D" id="3.30.450.20">
    <property type="entry name" value="PAS domain"/>
    <property type="match status" value="1"/>
</dbReference>
<evidence type="ECO:0000256" key="9">
    <source>
        <dbReference type="ARBA" id="ARBA00022729"/>
    </source>
</evidence>
<evidence type="ECO:0000256" key="5">
    <source>
        <dbReference type="ARBA" id="ARBA00022519"/>
    </source>
</evidence>
<dbReference type="PANTHER" id="PTHR43047:SF72">
    <property type="entry name" value="OSMOSENSING HISTIDINE PROTEIN KINASE SLN1"/>
    <property type="match status" value="1"/>
</dbReference>
<dbReference type="Proteomes" id="UP001199070">
    <property type="component" value="Unassembled WGS sequence"/>
</dbReference>
<evidence type="ECO:0000256" key="7">
    <source>
        <dbReference type="ARBA" id="ARBA00022679"/>
    </source>
</evidence>
<dbReference type="PRINTS" id="PR00344">
    <property type="entry name" value="BCTRLSENSOR"/>
</dbReference>
<dbReference type="Pfam" id="PF01627">
    <property type="entry name" value="Hpt"/>
    <property type="match status" value="1"/>
</dbReference>
<dbReference type="AlphaFoldDB" id="A0AAW4TLI2"/>
<dbReference type="InterPro" id="IPR001789">
    <property type="entry name" value="Sig_transdc_resp-reg_receiver"/>
</dbReference>
<dbReference type="InterPro" id="IPR008207">
    <property type="entry name" value="Sig_transdc_His_kin_Hpt_dom"/>
</dbReference>
<dbReference type="SUPFAM" id="SSF55874">
    <property type="entry name" value="ATPase domain of HSP90 chaperone/DNA topoisomerase II/histidine kinase"/>
    <property type="match status" value="1"/>
</dbReference>
<evidence type="ECO:0000256" key="12">
    <source>
        <dbReference type="ARBA" id="ARBA00022840"/>
    </source>
</evidence>
<evidence type="ECO:0000256" key="3">
    <source>
        <dbReference type="ARBA" id="ARBA00012438"/>
    </source>
</evidence>
<dbReference type="CDD" id="cd00082">
    <property type="entry name" value="HisKA"/>
    <property type="match status" value="1"/>
</dbReference>
<dbReference type="Gene3D" id="1.10.287.130">
    <property type="match status" value="1"/>
</dbReference>
<keyword evidence="6 19" id="KW-0597">Phosphoprotein</keyword>
<evidence type="ECO:0000259" key="22">
    <source>
        <dbReference type="PROSITE" id="PS50110"/>
    </source>
</evidence>
<comment type="subcellular location">
    <subcellularLocation>
        <location evidence="2">Cell inner membrane</location>
        <topology evidence="2">Multi-pass membrane protein</topology>
    </subcellularLocation>
</comment>
<keyword evidence="16 20" id="KW-0472">Membrane</keyword>
<dbReference type="SUPFAM" id="SSF55785">
    <property type="entry name" value="PYP-like sensor domain (PAS domain)"/>
    <property type="match status" value="1"/>
</dbReference>
<feature type="transmembrane region" description="Helical" evidence="20">
    <location>
        <begin position="328"/>
        <end position="349"/>
    </location>
</feature>
<evidence type="ECO:0000256" key="17">
    <source>
        <dbReference type="ARBA" id="ARBA00058004"/>
    </source>
</evidence>
<evidence type="ECO:0000256" key="1">
    <source>
        <dbReference type="ARBA" id="ARBA00000085"/>
    </source>
</evidence>
<dbReference type="CDD" id="cd16922">
    <property type="entry name" value="HATPase_EvgS-ArcB-TorS-like"/>
    <property type="match status" value="1"/>
</dbReference>
<dbReference type="SUPFAM" id="SSF52172">
    <property type="entry name" value="CheY-like"/>
    <property type="match status" value="1"/>
</dbReference>
<dbReference type="InterPro" id="IPR036890">
    <property type="entry name" value="HATPase_C_sf"/>
</dbReference>
<dbReference type="SUPFAM" id="SSF47384">
    <property type="entry name" value="Homodimeric domain of signal transducing histidine kinase"/>
    <property type="match status" value="1"/>
</dbReference>
<evidence type="ECO:0000256" key="18">
    <source>
        <dbReference type="ARBA" id="ARBA00070152"/>
    </source>
</evidence>
<keyword evidence="4" id="KW-1003">Cell membrane</keyword>
<dbReference type="PANTHER" id="PTHR43047">
    <property type="entry name" value="TWO-COMPONENT HISTIDINE PROTEIN KINASE"/>
    <property type="match status" value="1"/>
</dbReference>
<evidence type="ECO:0000256" key="2">
    <source>
        <dbReference type="ARBA" id="ARBA00004429"/>
    </source>
</evidence>
<dbReference type="InterPro" id="IPR005467">
    <property type="entry name" value="His_kinase_dom"/>
</dbReference>
<dbReference type="GO" id="GO:0000155">
    <property type="term" value="F:phosphorelay sensor kinase activity"/>
    <property type="evidence" value="ECO:0007669"/>
    <property type="project" value="InterPro"/>
</dbReference>
<comment type="catalytic activity">
    <reaction evidence="1">
        <text>ATP + protein L-histidine = ADP + protein N-phospho-L-histidine.</text>
        <dbReference type="EC" id="2.7.13.3"/>
    </reaction>
</comment>
<dbReference type="GO" id="GO:0005524">
    <property type="term" value="F:ATP binding"/>
    <property type="evidence" value="ECO:0007669"/>
    <property type="project" value="UniProtKB-KW"/>
</dbReference>
<dbReference type="GO" id="GO:0009927">
    <property type="term" value="F:histidine phosphotransfer kinase activity"/>
    <property type="evidence" value="ECO:0007669"/>
    <property type="project" value="TreeGrafter"/>
</dbReference>
<dbReference type="SMART" id="SM00387">
    <property type="entry name" value="HATPase_c"/>
    <property type="match status" value="1"/>
</dbReference>
<evidence type="ECO:0000256" key="20">
    <source>
        <dbReference type="SAM" id="Phobius"/>
    </source>
</evidence>
<organism evidence="23 24">
    <name type="scientific">Burkholderia cenocepacia</name>
    <dbReference type="NCBI Taxonomy" id="95486"/>
    <lineage>
        <taxon>Bacteria</taxon>
        <taxon>Pseudomonadati</taxon>
        <taxon>Pseudomonadota</taxon>
        <taxon>Betaproteobacteria</taxon>
        <taxon>Burkholderiales</taxon>
        <taxon>Burkholderiaceae</taxon>
        <taxon>Burkholderia</taxon>
        <taxon>Burkholderia cepacia complex</taxon>
    </lineage>
</organism>
<dbReference type="PROSITE" id="PS50110">
    <property type="entry name" value="RESPONSE_REGULATORY"/>
    <property type="match status" value="1"/>
</dbReference>
<evidence type="ECO:0000256" key="14">
    <source>
        <dbReference type="ARBA" id="ARBA00023012"/>
    </source>
</evidence>
<dbReference type="FunFam" id="1.10.287.130:FF:000004">
    <property type="entry name" value="Ethylene receptor 1"/>
    <property type="match status" value="1"/>
</dbReference>
<keyword evidence="12" id="KW-0067">ATP-binding</keyword>
<sequence>MLMRAGGATLGLFIVLCAVAATWVEVTEYHAAMRAHFLNQKTLVLASMSENSAVLKRLAAVSESIWETTARASSHVEREFDAQHGFLLRDHGNAARIDAAVAEVDADHPASRYTRLLALSESLLGKDAPRIPDQLGPSQIYVIGVDGRFAATQLRATAGIAPPAARFERLPSSLLTAWPDVAGIVRNASGRPEYTDEVIWLPPRFDPVTSELLMRATCWVLDDLDHPVALIVYAMRPGRFLNGLDNGVYGGEFALIDQAAHVLLTPTADSDPRLHDAAATSARDREQSIARHFRDGRFVLHEAIPQTDWQLMYVYSAQTVLLGLAPRLAAIVGAVLFGLGILVTGIVLVERRILEPSYRRAMRLQESERLNRTLIRTAPIGLALVSEVDGQVLLRNETMARYETGDTGEWLSQRIWAGFVQSGETNRAPRKRAVFGREITIPADGDHADSTHLLVNLVRVRYRGTDALLCTVIDITARKEIERSLEQARRAAEEANRAKSVFLATMSHEIRTPLNAVMGHLELMKRGPLPDLQRKRLDVADSSSSALLHILNDVLDLSKVEAGQLRIDAVPFDCVALLREVADAFRPLATKKGLRMTCDIAAEMAPYRIGDPIRIRQIVSNLLGNAIKFTGTGAVTLAVRGGEMDGLTSVDIRVIDTGIGIAEAAQASVFGLYRQADDSIHRQYGGTGLGLALCRRLADAMGGEISVSSTPGRGSVFSVCIPLPVLDDVPADGRAGGEPGDVPGEHRLAGEGGAPLRILAVEDHPASRLLLADQFGELGIDATIVENGEQALAALAGGHFDVVLTDLELPDMDGLTLAATIRGRAAHLPIVAMTAHAGAGEYRRCTAAGIFALLQKPLTLRALARTLSECTAGDWQSGEPHGVPGDSAHPPKFLFAAMRQVTRVSLSSIDRALTANGKDVVLRELHSLGGGFLSIGNDTLAELCSGLQQVVHDEGLDVFAEFWPALRMELEDALDALPADDGMKASS</sequence>
<evidence type="ECO:0000256" key="19">
    <source>
        <dbReference type="PROSITE-ProRule" id="PRU00169"/>
    </source>
</evidence>
<feature type="modified residue" description="4-aspartylphosphate" evidence="19">
    <location>
        <position position="806"/>
    </location>
</feature>
<evidence type="ECO:0000313" key="24">
    <source>
        <dbReference type="Proteomes" id="UP001199070"/>
    </source>
</evidence>
<evidence type="ECO:0000256" key="10">
    <source>
        <dbReference type="ARBA" id="ARBA00022741"/>
    </source>
</evidence>
<dbReference type="RefSeq" id="WP_226134193.1">
    <property type="nucleotide sequence ID" value="NZ_JAIZTC010000004.1"/>
</dbReference>
<evidence type="ECO:0000259" key="21">
    <source>
        <dbReference type="PROSITE" id="PS50109"/>
    </source>
</evidence>
<dbReference type="EMBL" id="JAIZTC010000004">
    <property type="protein sequence ID" value="MCA8380662.1"/>
    <property type="molecule type" value="Genomic_DNA"/>
</dbReference>
<comment type="caution">
    <text evidence="23">The sequence shown here is derived from an EMBL/GenBank/DDBJ whole genome shotgun (WGS) entry which is preliminary data.</text>
</comment>
<gene>
    <name evidence="23" type="ORF">LGN22_17455</name>
</gene>
<dbReference type="FunFam" id="3.30.565.10:FF:000010">
    <property type="entry name" value="Sensor histidine kinase RcsC"/>
    <property type="match status" value="1"/>
</dbReference>
<keyword evidence="11" id="KW-0418">Kinase</keyword>
<evidence type="ECO:0000313" key="23">
    <source>
        <dbReference type="EMBL" id="MCA8380662.1"/>
    </source>
</evidence>
<dbReference type="InterPro" id="IPR036641">
    <property type="entry name" value="HPT_dom_sf"/>
</dbReference>
<keyword evidence="9" id="KW-0732">Signal</keyword>
<accession>A0AAW4TLI2</accession>
<keyword evidence="15" id="KW-0843">Virulence</keyword>
<keyword evidence="14" id="KW-0902">Two-component regulatory system</keyword>
<evidence type="ECO:0000256" key="15">
    <source>
        <dbReference type="ARBA" id="ARBA00023026"/>
    </source>
</evidence>
<keyword evidence="10" id="KW-0547">Nucleotide-binding</keyword>
<dbReference type="InterPro" id="IPR011006">
    <property type="entry name" value="CheY-like_superfamily"/>
</dbReference>
<dbReference type="EC" id="2.7.13.3" evidence="3"/>
<dbReference type="Pfam" id="PF02518">
    <property type="entry name" value="HATPase_c"/>
    <property type="match status" value="1"/>
</dbReference>
<keyword evidence="7" id="KW-0808">Transferase</keyword>
<dbReference type="InterPro" id="IPR003594">
    <property type="entry name" value="HATPase_dom"/>
</dbReference>
<comment type="function">
    <text evidence="17">Member of the two-component regulatory system BvgS/BvgA. Phosphorylates BvgA via a four-step phosphorelay in response to environmental signals.</text>
</comment>
<reference evidence="23" key="1">
    <citation type="submission" date="2023-08" db="EMBL/GenBank/DDBJ databases">
        <title>A collection of bacterial strains from the Burkholderia cepacia Research Laboratory and Repository.</title>
        <authorList>
            <person name="Lipuma J."/>
            <person name="Spilker T."/>
        </authorList>
    </citation>
    <scope>NUCLEOTIDE SEQUENCE</scope>
    <source>
        <strain evidence="23">AU0862</strain>
    </source>
</reference>
<evidence type="ECO:0000256" key="8">
    <source>
        <dbReference type="ARBA" id="ARBA00022692"/>
    </source>
</evidence>
<evidence type="ECO:0000256" key="6">
    <source>
        <dbReference type="ARBA" id="ARBA00022553"/>
    </source>
</evidence>
<dbReference type="InterPro" id="IPR035965">
    <property type="entry name" value="PAS-like_dom_sf"/>
</dbReference>
<evidence type="ECO:0000256" key="16">
    <source>
        <dbReference type="ARBA" id="ARBA00023136"/>
    </source>
</evidence>
<proteinExistence type="predicted"/>
<dbReference type="CDD" id="cd17546">
    <property type="entry name" value="REC_hyHK_CKI1_RcsC-like"/>
    <property type="match status" value="1"/>
</dbReference>
<keyword evidence="5" id="KW-0997">Cell inner membrane</keyword>
<evidence type="ECO:0000256" key="13">
    <source>
        <dbReference type="ARBA" id="ARBA00022989"/>
    </source>
</evidence>
<dbReference type="InterPro" id="IPR004358">
    <property type="entry name" value="Sig_transdc_His_kin-like_C"/>
</dbReference>
<feature type="domain" description="Response regulatory" evidence="22">
    <location>
        <begin position="757"/>
        <end position="871"/>
    </location>
</feature>
<dbReference type="SMART" id="SM00388">
    <property type="entry name" value="HisKA"/>
    <property type="match status" value="1"/>
</dbReference>
<keyword evidence="13 20" id="KW-1133">Transmembrane helix</keyword>
<dbReference type="GO" id="GO:0005886">
    <property type="term" value="C:plasma membrane"/>
    <property type="evidence" value="ECO:0007669"/>
    <property type="project" value="UniProtKB-SubCell"/>
</dbReference>
<dbReference type="SUPFAM" id="SSF47226">
    <property type="entry name" value="Histidine-containing phosphotransfer domain, HPT domain"/>
    <property type="match status" value="1"/>
</dbReference>
<dbReference type="SMART" id="SM00448">
    <property type="entry name" value="REC"/>
    <property type="match status" value="1"/>
</dbReference>
<evidence type="ECO:0000256" key="4">
    <source>
        <dbReference type="ARBA" id="ARBA00022475"/>
    </source>
</evidence>
<dbReference type="Pfam" id="PF00512">
    <property type="entry name" value="HisKA"/>
    <property type="match status" value="1"/>
</dbReference>
<dbReference type="Gene3D" id="3.40.50.2300">
    <property type="match status" value="1"/>
</dbReference>
<dbReference type="Gene3D" id="3.30.565.10">
    <property type="entry name" value="Histidine kinase-like ATPase, C-terminal domain"/>
    <property type="match status" value="1"/>
</dbReference>